<comment type="caution">
    <text evidence="1">The sequence shown here is derived from an EMBL/GenBank/DDBJ whole genome shotgun (WGS) entry which is preliminary data.</text>
</comment>
<evidence type="ECO:0000313" key="2">
    <source>
        <dbReference type="Proteomes" id="UP000280434"/>
    </source>
</evidence>
<evidence type="ECO:0000313" key="1">
    <source>
        <dbReference type="EMBL" id="RKP46867.1"/>
    </source>
</evidence>
<proteinExistence type="predicted"/>
<dbReference type="EMBL" id="RBZV01000006">
    <property type="protein sequence ID" value="RKP46867.1"/>
    <property type="molecule type" value="Genomic_DNA"/>
</dbReference>
<accession>A0A494X824</accession>
<dbReference type="AlphaFoldDB" id="A0A494X824"/>
<organism evidence="1 2">
    <name type="scientific">Trinickia fusca</name>
    <dbReference type="NCBI Taxonomy" id="2419777"/>
    <lineage>
        <taxon>Bacteria</taxon>
        <taxon>Pseudomonadati</taxon>
        <taxon>Pseudomonadota</taxon>
        <taxon>Betaproteobacteria</taxon>
        <taxon>Burkholderiales</taxon>
        <taxon>Burkholderiaceae</taxon>
        <taxon>Trinickia</taxon>
    </lineage>
</organism>
<reference evidence="1 2" key="1">
    <citation type="submission" date="2018-10" db="EMBL/GenBank/DDBJ databases">
        <title>Paraburkholderia sp. 7MK8-2, isolated from soil.</title>
        <authorList>
            <person name="Gao Z.-H."/>
            <person name="Qiu L.-H."/>
        </authorList>
    </citation>
    <scope>NUCLEOTIDE SEQUENCE [LARGE SCALE GENOMIC DNA]</scope>
    <source>
        <strain evidence="1 2">7MK8-2</strain>
    </source>
</reference>
<protein>
    <submittedName>
        <fullName evidence="1">Uncharacterized protein</fullName>
    </submittedName>
</protein>
<keyword evidence="2" id="KW-1185">Reference proteome</keyword>
<dbReference type="Proteomes" id="UP000280434">
    <property type="component" value="Unassembled WGS sequence"/>
</dbReference>
<sequence>MVDALMGTIDRPDAAGRLSGDPASVKTEAELHRLRTTVHTLLQRGIGESGDELDELQLALAAYDAGIARRFYGRDSSIAHGLRMKFESMLRAAADTLHRGPE</sequence>
<name>A0A494X824_9BURK</name>
<gene>
    <name evidence="1" type="ORF">D7S89_16045</name>
</gene>